<organism evidence="2 3">
    <name type="scientific">Candidatus Thiodiazotropha taylori</name>
    <dbReference type="NCBI Taxonomy" id="2792791"/>
    <lineage>
        <taxon>Bacteria</taxon>
        <taxon>Pseudomonadati</taxon>
        <taxon>Pseudomonadota</taxon>
        <taxon>Gammaproteobacteria</taxon>
        <taxon>Chromatiales</taxon>
        <taxon>Sedimenticolaceae</taxon>
        <taxon>Candidatus Thiodiazotropha</taxon>
    </lineage>
</organism>
<comment type="caution">
    <text evidence="2">The sequence shown here is derived from an EMBL/GenBank/DDBJ whole genome shotgun (WGS) entry which is preliminary data.</text>
</comment>
<name>A0A9E4NHS9_9GAMM</name>
<dbReference type="Proteomes" id="UP000886674">
    <property type="component" value="Unassembled WGS sequence"/>
</dbReference>
<feature type="transmembrane region" description="Helical" evidence="1">
    <location>
        <begin position="93"/>
        <end position="115"/>
    </location>
</feature>
<feature type="transmembrane region" description="Helical" evidence="1">
    <location>
        <begin position="35"/>
        <end position="54"/>
    </location>
</feature>
<feature type="transmembrane region" description="Helical" evidence="1">
    <location>
        <begin position="60"/>
        <end position="81"/>
    </location>
</feature>
<keyword evidence="1" id="KW-1133">Transmembrane helix</keyword>
<dbReference type="AlphaFoldDB" id="A0A9E4NHS9"/>
<evidence type="ECO:0000313" key="3">
    <source>
        <dbReference type="Proteomes" id="UP000886674"/>
    </source>
</evidence>
<keyword evidence="1" id="KW-0472">Membrane</keyword>
<accession>A0A9E4NHS9</accession>
<gene>
    <name evidence="2" type="ORF">JAY77_05030</name>
</gene>
<sequence>MIEAIFIGTVSSVIAGLVVAWLVKIIGSGDPTVTVSVLFVIALQLSLGLLSAFLSVIVVLWLGVFGLPIASIALFFGHGALDWHGIRFAWVSILFRATWYTSFTLAVVAITLILLG</sequence>
<dbReference type="EMBL" id="JAEPCR010000016">
    <property type="protein sequence ID" value="MCG7977496.1"/>
    <property type="molecule type" value="Genomic_DNA"/>
</dbReference>
<proteinExistence type="predicted"/>
<evidence type="ECO:0000256" key="1">
    <source>
        <dbReference type="SAM" id="Phobius"/>
    </source>
</evidence>
<evidence type="ECO:0000313" key="2">
    <source>
        <dbReference type="EMBL" id="MCG7977496.1"/>
    </source>
</evidence>
<keyword evidence="1" id="KW-0812">Transmembrane</keyword>
<reference evidence="2" key="1">
    <citation type="journal article" date="2021" name="Proc. Natl. Acad. Sci. U.S.A.">
        <title>Global biogeography of chemosynthetic symbionts reveals both localized and globally distributed symbiont groups. .</title>
        <authorList>
            <person name="Osvatic J.T."/>
            <person name="Wilkins L.G.E."/>
            <person name="Leibrecht L."/>
            <person name="Leray M."/>
            <person name="Zauner S."/>
            <person name="Polzin J."/>
            <person name="Camacho Y."/>
            <person name="Gros O."/>
            <person name="van Gils J.A."/>
            <person name="Eisen J.A."/>
            <person name="Petersen J.M."/>
            <person name="Yuen B."/>
        </authorList>
    </citation>
    <scope>NUCLEOTIDE SEQUENCE</scope>
    <source>
        <strain evidence="2">MAGclacostrist055</strain>
    </source>
</reference>
<protein>
    <submittedName>
        <fullName evidence="2">Uncharacterized protein</fullName>
    </submittedName>
</protein>
<feature type="transmembrane region" description="Helical" evidence="1">
    <location>
        <begin position="6"/>
        <end position="23"/>
    </location>
</feature>